<accession>A0A0E9XMK3</accession>
<dbReference type="EMBL" id="GBXM01005649">
    <property type="protein sequence ID" value="JAI02929.1"/>
    <property type="molecule type" value="Transcribed_RNA"/>
</dbReference>
<sequence>MWEPGTPPVCVSWQHSWICGPVLHSDYCPCCSYQGQDHPSPSLGSSSPPFWLFWASWGPVCPSLWTPRLSAASSHGSAWPTAGSLASPHPHSPHQSRTPPPSPSAPPLSPAPRVSSLFQGQRNLQHCGLAIFQGSCHSFPPHSSGPSIFGGPECNHLPAPSPSLSPVYVSECRHPLPSYEPWHLLE</sequence>
<organism evidence="2">
    <name type="scientific">Anguilla anguilla</name>
    <name type="common">European freshwater eel</name>
    <name type="synonym">Muraena anguilla</name>
    <dbReference type="NCBI Taxonomy" id="7936"/>
    <lineage>
        <taxon>Eukaryota</taxon>
        <taxon>Metazoa</taxon>
        <taxon>Chordata</taxon>
        <taxon>Craniata</taxon>
        <taxon>Vertebrata</taxon>
        <taxon>Euteleostomi</taxon>
        <taxon>Actinopterygii</taxon>
        <taxon>Neopterygii</taxon>
        <taxon>Teleostei</taxon>
        <taxon>Anguilliformes</taxon>
        <taxon>Anguillidae</taxon>
        <taxon>Anguilla</taxon>
    </lineage>
</organism>
<evidence type="ECO:0000256" key="1">
    <source>
        <dbReference type="SAM" id="MobiDB-lite"/>
    </source>
</evidence>
<feature type="region of interest" description="Disordered" evidence="1">
    <location>
        <begin position="80"/>
        <end position="114"/>
    </location>
</feature>
<dbReference type="AlphaFoldDB" id="A0A0E9XMK3"/>
<protein>
    <submittedName>
        <fullName evidence="2">Uncharacterized protein</fullName>
    </submittedName>
</protein>
<reference evidence="2" key="2">
    <citation type="journal article" date="2015" name="Fish Shellfish Immunol.">
        <title>Early steps in the European eel (Anguilla anguilla)-Vibrio vulnificus interaction in the gills: Role of the RtxA13 toxin.</title>
        <authorList>
            <person name="Callol A."/>
            <person name="Pajuelo D."/>
            <person name="Ebbesson L."/>
            <person name="Teles M."/>
            <person name="MacKenzie S."/>
            <person name="Amaro C."/>
        </authorList>
    </citation>
    <scope>NUCLEOTIDE SEQUENCE</scope>
</reference>
<feature type="compositionally biased region" description="Pro residues" evidence="1">
    <location>
        <begin position="98"/>
        <end position="110"/>
    </location>
</feature>
<proteinExistence type="predicted"/>
<reference evidence="2" key="1">
    <citation type="submission" date="2014-11" db="EMBL/GenBank/DDBJ databases">
        <authorList>
            <person name="Amaro Gonzalez C."/>
        </authorList>
    </citation>
    <scope>NUCLEOTIDE SEQUENCE</scope>
</reference>
<name>A0A0E9XMK3_ANGAN</name>
<evidence type="ECO:0000313" key="2">
    <source>
        <dbReference type="EMBL" id="JAI02929.1"/>
    </source>
</evidence>